<keyword evidence="3" id="KW-1185">Reference proteome</keyword>
<reference evidence="2 3" key="1">
    <citation type="submission" date="2023-07" db="EMBL/GenBank/DDBJ databases">
        <title>Genomic Encyclopedia of Type Strains, Phase IV (KMG-IV): sequencing the most valuable type-strain genomes for metagenomic binning, comparative biology and taxonomic classification.</title>
        <authorList>
            <person name="Goeker M."/>
        </authorList>
    </citation>
    <scope>NUCLEOTIDE SEQUENCE [LARGE SCALE GENOMIC DNA]</scope>
    <source>
        <strain evidence="2 3">DSM 46876</strain>
    </source>
</reference>
<dbReference type="AlphaFoldDB" id="A0AAJ1TEX8"/>
<dbReference type="Proteomes" id="UP001238450">
    <property type="component" value="Unassembled WGS sequence"/>
</dbReference>
<evidence type="ECO:0000256" key="1">
    <source>
        <dbReference type="SAM" id="SignalP"/>
    </source>
</evidence>
<proteinExistence type="predicted"/>
<dbReference type="RefSeq" id="WP_307252780.1">
    <property type="nucleotide sequence ID" value="NZ_JAUSUV010000007.1"/>
</dbReference>
<keyword evidence="1" id="KW-0732">Signal</keyword>
<gene>
    <name evidence="2" type="ORF">J2Z48_001806</name>
</gene>
<sequence length="129" mass="14305">MKMKVASLVSTAILAFSAVVSANGGDRQEVHLHEDQYFVKSDTVNVQDQGTIEINMHNQSGWSTHPRVVRYKVLHTDDQGDTSAVADGYVRLNESKSFQKKVGKGKYSLQLVCERQVYGCNATGTIEKK</sequence>
<protein>
    <submittedName>
        <fullName evidence="2">Uncharacterized protein</fullName>
    </submittedName>
</protein>
<name>A0AAJ1TEX8_9BACL</name>
<comment type="caution">
    <text evidence="2">The sequence shown here is derived from an EMBL/GenBank/DDBJ whole genome shotgun (WGS) entry which is preliminary data.</text>
</comment>
<feature type="chain" id="PRO_5042604687" evidence="1">
    <location>
        <begin position="23"/>
        <end position="129"/>
    </location>
</feature>
<evidence type="ECO:0000313" key="3">
    <source>
        <dbReference type="Proteomes" id="UP001238450"/>
    </source>
</evidence>
<evidence type="ECO:0000313" key="2">
    <source>
        <dbReference type="EMBL" id="MDQ0417633.1"/>
    </source>
</evidence>
<feature type="signal peptide" evidence="1">
    <location>
        <begin position="1"/>
        <end position="22"/>
    </location>
</feature>
<organism evidence="2 3">
    <name type="scientific">Croceifilum oryzae</name>
    <dbReference type="NCBI Taxonomy" id="1553429"/>
    <lineage>
        <taxon>Bacteria</taxon>
        <taxon>Bacillati</taxon>
        <taxon>Bacillota</taxon>
        <taxon>Bacilli</taxon>
        <taxon>Bacillales</taxon>
        <taxon>Thermoactinomycetaceae</taxon>
        <taxon>Croceifilum</taxon>
    </lineage>
</organism>
<dbReference type="EMBL" id="JAUSUV010000007">
    <property type="protein sequence ID" value="MDQ0417633.1"/>
    <property type="molecule type" value="Genomic_DNA"/>
</dbReference>
<accession>A0AAJ1TEX8</accession>